<evidence type="ECO:0000313" key="2">
    <source>
        <dbReference type="Proteomes" id="UP000295264"/>
    </source>
</evidence>
<accession>A0A484GQ63</accession>
<proteinExistence type="predicted"/>
<keyword evidence="2" id="KW-1185">Reference proteome</keyword>
<reference evidence="1 2" key="1">
    <citation type="journal article" date="2018" name="Genomics">
        <title>Molecular footprints of inshore aquatic adaptation in Indo-Pacific humpback dolphin (Sousa chinensis).</title>
        <authorList>
            <person name="Ming Y."/>
            <person name="Jian J."/>
            <person name="Yu F."/>
            <person name="Yu X."/>
            <person name="Wang J."/>
            <person name="Liu W."/>
        </authorList>
    </citation>
    <scope>NUCLEOTIDE SEQUENCE [LARGE SCALE GENOMIC DNA]</scope>
    <source>
        <strain evidence="1">MY-2018</strain>
        <tissue evidence="1">Skin</tissue>
    </source>
</reference>
<organism evidence="1 2">
    <name type="scientific">Sousa chinensis</name>
    <name type="common">Indo-pacific humpbacked dolphin</name>
    <name type="synonym">Steno chinensis</name>
    <dbReference type="NCBI Taxonomy" id="103600"/>
    <lineage>
        <taxon>Eukaryota</taxon>
        <taxon>Metazoa</taxon>
        <taxon>Chordata</taxon>
        <taxon>Craniata</taxon>
        <taxon>Vertebrata</taxon>
        <taxon>Euteleostomi</taxon>
        <taxon>Mammalia</taxon>
        <taxon>Eutheria</taxon>
        <taxon>Laurasiatheria</taxon>
        <taxon>Artiodactyla</taxon>
        <taxon>Whippomorpha</taxon>
        <taxon>Cetacea</taxon>
        <taxon>Odontoceti</taxon>
        <taxon>Delphinidae</taxon>
        <taxon>Sousa</taxon>
    </lineage>
</organism>
<comment type="caution">
    <text evidence="1">The sequence shown here is derived from an EMBL/GenBank/DDBJ whole genome shotgun (WGS) entry which is preliminary data.</text>
</comment>
<dbReference type="Proteomes" id="UP000295264">
    <property type="component" value="Unassembled WGS sequence"/>
</dbReference>
<name>A0A484GQ63_SOUCH</name>
<gene>
    <name evidence="1" type="ORF">DBR06_SOUSAS37410008</name>
</gene>
<dbReference type="AlphaFoldDB" id="A0A484GQ63"/>
<sequence>SLVVQWLRLCAPNAGGPGSIPGWGTRSHMDTTTKSLHAATKKAACHN</sequence>
<protein>
    <submittedName>
        <fullName evidence="1">Uncharacterized protein</fullName>
    </submittedName>
</protein>
<feature type="non-terminal residue" evidence="1">
    <location>
        <position position="1"/>
    </location>
</feature>
<evidence type="ECO:0000313" key="1">
    <source>
        <dbReference type="EMBL" id="TEA37944.1"/>
    </source>
</evidence>
<dbReference type="EMBL" id="QWLN02004996">
    <property type="protein sequence ID" value="TEA37944.1"/>
    <property type="molecule type" value="Genomic_DNA"/>
</dbReference>